<dbReference type="PANTHER" id="PTHR46018:SF4">
    <property type="entry name" value="METALLO-HYDROLASE YHFI-RELATED"/>
    <property type="match status" value="1"/>
</dbReference>
<reference evidence="3 4" key="1">
    <citation type="submission" date="2022-04" db="EMBL/GenBank/DDBJ databases">
        <title>Gracilibacillus sp. isolated from saltern.</title>
        <authorList>
            <person name="Won M."/>
            <person name="Lee C.-M."/>
            <person name="Woen H.-Y."/>
            <person name="Kwon S.-W."/>
        </authorList>
    </citation>
    <scope>NUCLEOTIDE SEQUENCE [LARGE SCALE GENOMIC DNA]</scope>
    <source>
        <strain evidence="3 4">SSPM10-3</strain>
    </source>
</reference>
<accession>A0ABY4GRW8</accession>
<keyword evidence="4" id="KW-1185">Reference proteome</keyword>
<protein>
    <submittedName>
        <fullName evidence="3">MBL fold metallo-hydrolase</fullName>
    </submittedName>
</protein>
<dbReference type="SUPFAM" id="SSF56281">
    <property type="entry name" value="Metallo-hydrolase/oxidoreductase"/>
    <property type="match status" value="1"/>
</dbReference>
<dbReference type="InterPro" id="IPR036866">
    <property type="entry name" value="RibonucZ/Hydroxyglut_hydro"/>
</dbReference>
<evidence type="ECO:0000313" key="4">
    <source>
        <dbReference type="Proteomes" id="UP000831537"/>
    </source>
</evidence>
<feature type="domain" description="Metallo-beta-lactamase" evidence="2">
    <location>
        <begin position="18"/>
        <end position="186"/>
    </location>
</feature>
<proteinExistence type="predicted"/>
<keyword evidence="1" id="KW-0862">Zinc</keyword>
<dbReference type="PANTHER" id="PTHR46018">
    <property type="entry name" value="ZINC PHOSPHODIESTERASE ELAC PROTEIN 1"/>
    <property type="match status" value="1"/>
</dbReference>
<dbReference type="InterPro" id="IPR001279">
    <property type="entry name" value="Metallo-B-lactamas"/>
</dbReference>
<evidence type="ECO:0000259" key="2">
    <source>
        <dbReference type="SMART" id="SM00849"/>
    </source>
</evidence>
<dbReference type="EMBL" id="CP095071">
    <property type="protein sequence ID" value="UOQ86720.1"/>
    <property type="molecule type" value="Genomic_DNA"/>
</dbReference>
<dbReference type="Proteomes" id="UP000831537">
    <property type="component" value="Chromosome"/>
</dbReference>
<dbReference type="SMART" id="SM00849">
    <property type="entry name" value="Lactamase_B"/>
    <property type="match status" value="1"/>
</dbReference>
<name>A0ABY4GRW8_9BACI</name>
<dbReference type="RefSeq" id="WP_244747083.1">
    <property type="nucleotide sequence ID" value="NZ_CP095071.1"/>
</dbReference>
<dbReference type="CDD" id="cd07716">
    <property type="entry name" value="RNaseZ_short-form-like_MBL-fold"/>
    <property type="match status" value="1"/>
</dbReference>
<evidence type="ECO:0000313" key="3">
    <source>
        <dbReference type="EMBL" id="UOQ86720.1"/>
    </source>
</evidence>
<dbReference type="Gene3D" id="3.60.15.10">
    <property type="entry name" value="Ribonuclease Z/Hydroxyacylglutathione hydrolase-like"/>
    <property type="match status" value="1"/>
</dbReference>
<gene>
    <name evidence="3" type="ORF">MUN87_07480</name>
</gene>
<sequence length="242" mass="26763">MNIIPLGIWGGYPKANSATSSFLIEEDGFYLLFDCGSGVLSSLQNHVNIQQLDAVIITHYHHDHIADIGALQYAKLIQNQLAGKPKTLPVYAHNQDEHFQTITFKEHMKAVNISHANQIGPFAIETIKTNHSAFCLAVRIEVNGKSVVFTADTGWEPALIEFSKKADMLISEANLYLPYEGQIPGHMTGRQAGLLAKEAGVEQLLLTHLPHFGETEDLVKEARQHFTKHVSLAEPGKNYVLA</sequence>
<evidence type="ECO:0000256" key="1">
    <source>
        <dbReference type="ARBA" id="ARBA00022833"/>
    </source>
</evidence>
<organism evidence="3 4">
    <name type="scientific">Gracilibacillus salinarum</name>
    <dbReference type="NCBI Taxonomy" id="2932255"/>
    <lineage>
        <taxon>Bacteria</taxon>
        <taxon>Bacillati</taxon>
        <taxon>Bacillota</taxon>
        <taxon>Bacilli</taxon>
        <taxon>Bacillales</taxon>
        <taxon>Bacillaceae</taxon>
        <taxon>Gracilibacillus</taxon>
    </lineage>
</organism>
<dbReference type="Pfam" id="PF12706">
    <property type="entry name" value="Lactamase_B_2"/>
    <property type="match status" value="1"/>
</dbReference>